<name>A0A7R8ZNE9_9CRUS</name>
<reference evidence="1" key="1">
    <citation type="submission" date="2020-11" db="EMBL/GenBank/DDBJ databases">
        <authorList>
            <person name="Tran Van P."/>
        </authorList>
    </citation>
    <scope>NUCLEOTIDE SEQUENCE</scope>
</reference>
<gene>
    <name evidence="1" type="ORF">CTOB1V02_LOCUS8953</name>
</gene>
<evidence type="ECO:0000313" key="1">
    <source>
        <dbReference type="EMBL" id="CAD7231099.1"/>
    </source>
</evidence>
<accession>A0A7R8ZNE9</accession>
<proteinExistence type="predicted"/>
<protein>
    <submittedName>
        <fullName evidence="1">Uncharacterized protein</fullName>
    </submittedName>
</protein>
<dbReference type="EMBL" id="OB663190">
    <property type="protein sequence ID" value="CAD7231099.1"/>
    <property type="molecule type" value="Genomic_DNA"/>
</dbReference>
<sequence length="92" mass="10101">MKAVFALLVLIALATAQEESPTIRQLCEAIHEQPEGCVEEGMEDYCEKSAAEGFSIGSEKCLEDMDVEVNETVSTNAIACCCCAEEEMIRYE</sequence>
<organism evidence="1">
    <name type="scientific">Cyprideis torosa</name>
    <dbReference type="NCBI Taxonomy" id="163714"/>
    <lineage>
        <taxon>Eukaryota</taxon>
        <taxon>Metazoa</taxon>
        <taxon>Ecdysozoa</taxon>
        <taxon>Arthropoda</taxon>
        <taxon>Crustacea</taxon>
        <taxon>Oligostraca</taxon>
        <taxon>Ostracoda</taxon>
        <taxon>Podocopa</taxon>
        <taxon>Podocopida</taxon>
        <taxon>Cytherocopina</taxon>
        <taxon>Cytheroidea</taxon>
        <taxon>Cytherideidae</taxon>
        <taxon>Cyprideis</taxon>
    </lineage>
</organism>
<dbReference type="AlphaFoldDB" id="A0A7R8ZNE9"/>